<accession>A0A9Q1FFQ7</accession>
<keyword evidence="5" id="KW-0807">Transducer</keyword>
<evidence type="ECO:0000256" key="6">
    <source>
        <dbReference type="PIRSR" id="PIRSR601019-1"/>
    </source>
</evidence>
<reference evidence="8" key="1">
    <citation type="journal article" date="2023" name="Science">
        <title>Genome structures resolve the early diversification of teleost fishes.</title>
        <authorList>
            <person name="Parey E."/>
            <person name="Louis A."/>
            <person name="Montfort J."/>
            <person name="Bouchez O."/>
            <person name="Roques C."/>
            <person name="Iampietro C."/>
            <person name="Lluch J."/>
            <person name="Castinel A."/>
            <person name="Donnadieu C."/>
            <person name="Desvignes T."/>
            <person name="Floi Bucao C."/>
            <person name="Jouanno E."/>
            <person name="Wen M."/>
            <person name="Mejri S."/>
            <person name="Dirks R."/>
            <person name="Jansen H."/>
            <person name="Henkel C."/>
            <person name="Chen W.J."/>
            <person name="Zahm M."/>
            <person name="Cabau C."/>
            <person name="Klopp C."/>
            <person name="Thompson A.W."/>
            <person name="Robinson-Rechavi M."/>
            <person name="Braasch I."/>
            <person name="Lecointre G."/>
            <person name="Bobe J."/>
            <person name="Postlethwait J.H."/>
            <person name="Berthelot C."/>
            <person name="Roest Crollius H."/>
            <person name="Guiguen Y."/>
        </authorList>
    </citation>
    <scope>NUCLEOTIDE SEQUENCE</scope>
    <source>
        <strain evidence="8">WJC10195</strain>
    </source>
</reference>
<organism evidence="8 9">
    <name type="scientific">Synaphobranchus kaupii</name>
    <name type="common">Kaup's arrowtooth eel</name>
    <dbReference type="NCBI Taxonomy" id="118154"/>
    <lineage>
        <taxon>Eukaryota</taxon>
        <taxon>Metazoa</taxon>
        <taxon>Chordata</taxon>
        <taxon>Craniata</taxon>
        <taxon>Vertebrata</taxon>
        <taxon>Euteleostomi</taxon>
        <taxon>Actinopterygii</taxon>
        <taxon>Neopterygii</taxon>
        <taxon>Teleostei</taxon>
        <taxon>Anguilliformes</taxon>
        <taxon>Synaphobranchidae</taxon>
        <taxon>Synaphobranchus</taxon>
    </lineage>
</organism>
<feature type="binding site" evidence="6">
    <location>
        <begin position="147"/>
        <end position="148"/>
    </location>
    <ligand>
        <name>GTP</name>
        <dbReference type="ChEBI" id="CHEBI:37565"/>
    </ligand>
</feature>
<dbReference type="EMBL" id="JAINUF010000006">
    <property type="protein sequence ID" value="KAJ8357419.1"/>
    <property type="molecule type" value="Genomic_DNA"/>
</dbReference>
<evidence type="ECO:0000256" key="3">
    <source>
        <dbReference type="ARBA" id="ARBA00022842"/>
    </source>
</evidence>
<dbReference type="GO" id="GO:0046872">
    <property type="term" value="F:metal ion binding"/>
    <property type="evidence" value="ECO:0007669"/>
    <property type="project" value="UniProtKB-KW"/>
</dbReference>
<evidence type="ECO:0000313" key="9">
    <source>
        <dbReference type="Proteomes" id="UP001152622"/>
    </source>
</evidence>
<dbReference type="PRINTS" id="PR00318">
    <property type="entry name" value="GPROTEINA"/>
</dbReference>
<dbReference type="GO" id="GO:0060158">
    <property type="term" value="P:phospholipase C-activating dopamine receptor signaling pathway"/>
    <property type="evidence" value="ECO:0007669"/>
    <property type="project" value="TreeGrafter"/>
</dbReference>
<name>A0A9Q1FFQ7_SYNKA</name>
<dbReference type="Pfam" id="PF00503">
    <property type="entry name" value="G-alpha"/>
    <property type="match status" value="1"/>
</dbReference>
<dbReference type="InterPro" id="IPR011025">
    <property type="entry name" value="GproteinA_insert"/>
</dbReference>
<dbReference type="GO" id="GO:0005737">
    <property type="term" value="C:cytoplasm"/>
    <property type="evidence" value="ECO:0007669"/>
    <property type="project" value="TreeGrafter"/>
</dbReference>
<dbReference type="PROSITE" id="PS51882">
    <property type="entry name" value="G_ALPHA"/>
    <property type="match status" value="1"/>
</dbReference>
<dbReference type="FunFam" id="1.10.400.10:FF:000002">
    <property type="entry name" value="guanine nucleotide-binding protein G(Q) subunit alpha"/>
    <property type="match status" value="1"/>
</dbReference>
<dbReference type="GO" id="GO:0003924">
    <property type="term" value="F:GTPase activity"/>
    <property type="evidence" value="ECO:0007669"/>
    <property type="project" value="InterPro"/>
</dbReference>
<dbReference type="GO" id="GO:0031683">
    <property type="term" value="F:G-protein beta/gamma-subunit complex binding"/>
    <property type="evidence" value="ECO:0007669"/>
    <property type="project" value="InterPro"/>
</dbReference>
<dbReference type="PANTHER" id="PTHR10218">
    <property type="entry name" value="GTP-BINDING PROTEIN ALPHA SUBUNIT"/>
    <property type="match status" value="1"/>
</dbReference>
<evidence type="ECO:0000256" key="2">
    <source>
        <dbReference type="ARBA" id="ARBA00022741"/>
    </source>
</evidence>
<evidence type="ECO:0000256" key="1">
    <source>
        <dbReference type="ARBA" id="ARBA00022723"/>
    </source>
</evidence>
<gene>
    <name evidence="8" type="ORF">SKAU_G00202130</name>
</gene>
<evidence type="ECO:0000313" key="8">
    <source>
        <dbReference type="EMBL" id="KAJ8357419.1"/>
    </source>
</evidence>
<dbReference type="SUPFAM" id="SSF52540">
    <property type="entry name" value="P-loop containing nucleoside triphosphate hydrolases"/>
    <property type="match status" value="1"/>
</dbReference>
<feature type="binding site" evidence="7">
    <location>
        <position position="45"/>
    </location>
    <ligand>
        <name>Mg(2+)</name>
        <dbReference type="ChEBI" id="CHEBI:18420"/>
    </ligand>
</feature>
<keyword evidence="2 6" id="KW-0547">Nucleotide-binding</keyword>
<proteinExistence type="predicted"/>
<dbReference type="GO" id="GO:0001664">
    <property type="term" value="F:G protein-coupled receptor binding"/>
    <property type="evidence" value="ECO:0007669"/>
    <property type="project" value="TreeGrafter"/>
</dbReference>
<dbReference type="InterPro" id="IPR001019">
    <property type="entry name" value="Gprotein_alpha_su"/>
</dbReference>
<dbReference type="SMART" id="SM00275">
    <property type="entry name" value="G_alpha"/>
    <property type="match status" value="1"/>
</dbReference>
<keyword evidence="1 7" id="KW-0479">Metal-binding</keyword>
<sequence>MWRWCGLTGNEGAAVKMDRNERIIRMRWLMERRVFLLGLDNSGKSTIYKQLRIIHGEGYSEEERKAFTKTVFQDIFTAMTTLAEAMTTLNIPYSNPENQLHAQCIQDVETSQVTTLEARHTDAIRQLWADPGVRACYSRRREFELLDSTEYYMDNLERMATPDYIPTNQDVVRAKTTYTCLPECSFDFGQNSVR</sequence>
<keyword evidence="3 7" id="KW-0460">Magnesium</keyword>
<evidence type="ECO:0000256" key="7">
    <source>
        <dbReference type="PIRSR" id="PIRSR601019-2"/>
    </source>
</evidence>
<dbReference type="Gene3D" id="1.10.400.10">
    <property type="entry name" value="GI Alpha 1, domain 2-like"/>
    <property type="match status" value="1"/>
</dbReference>
<keyword evidence="9" id="KW-1185">Reference proteome</keyword>
<dbReference type="OrthoDB" id="5817230at2759"/>
<dbReference type="Proteomes" id="UP001152622">
    <property type="component" value="Chromosome 6"/>
</dbReference>
<evidence type="ECO:0000256" key="5">
    <source>
        <dbReference type="ARBA" id="ARBA00023224"/>
    </source>
</evidence>
<dbReference type="GO" id="GO:0005525">
    <property type="term" value="F:GTP binding"/>
    <property type="evidence" value="ECO:0007669"/>
    <property type="project" value="UniProtKB-KW"/>
</dbReference>
<keyword evidence="4 6" id="KW-0342">GTP-binding</keyword>
<dbReference type="AlphaFoldDB" id="A0A9Q1FFQ7"/>
<dbReference type="PANTHER" id="PTHR10218:SF217">
    <property type="entry name" value="GUANINE NUCLEOTIDE-BINDING PROTEIN SUBUNIT ALPHA-15"/>
    <property type="match status" value="1"/>
</dbReference>
<dbReference type="GO" id="GO:0007188">
    <property type="term" value="P:adenylate cyclase-modulating G protein-coupled receptor signaling pathway"/>
    <property type="evidence" value="ECO:0007669"/>
    <property type="project" value="TreeGrafter"/>
</dbReference>
<comment type="caution">
    <text evidence="8">The sequence shown here is derived from an EMBL/GenBank/DDBJ whole genome shotgun (WGS) entry which is preliminary data.</text>
</comment>
<dbReference type="SUPFAM" id="SSF47895">
    <property type="entry name" value="Transducin (alpha subunit), insertion domain"/>
    <property type="match status" value="1"/>
</dbReference>
<evidence type="ECO:0000256" key="4">
    <source>
        <dbReference type="ARBA" id="ARBA00023134"/>
    </source>
</evidence>
<dbReference type="GO" id="GO:0005834">
    <property type="term" value="C:heterotrimeric G-protein complex"/>
    <property type="evidence" value="ECO:0007669"/>
    <property type="project" value="TreeGrafter"/>
</dbReference>
<dbReference type="InterPro" id="IPR027417">
    <property type="entry name" value="P-loop_NTPase"/>
</dbReference>
<protein>
    <submittedName>
        <fullName evidence="8">Uncharacterized protein</fullName>
    </submittedName>
</protein>